<evidence type="ECO:0000256" key="4">
    <source>
        <dbReference type="ARBA" id="ARBA00022695"/>
    </source>
</evidence>
<keyword evidence="7" id="KW-0460">Magnesium</keyword>
<evidence type="ECO:0000313" key="12">
    <source>
        <dbReference type="Proteomes" id="UP000630923"/>
    </source>
</evidence>
<comment type="cofactor">
    <cofactor evidence="1">
        <name>Mg(2+)</name>
        <dbReference type="ChEBI" id="CHEBI:18420"/>
    </cofactor>
</comment>
<dbReference type="GO" id="GO:0016779">
    <property type="term" value="F:nucleotidyltransferase activity"/>
    <property type="evidence" value="ECO:0007669"/>
    <property type="project" value="UniProtKB-KW"/>
</dbReference>
<comment type="similarity">
    <text evidence="8">Belongs to the tRNA nucleotidyltransferase/poly(A) polymerase family.</text>
</comment>
<evidence type="ECO:0000313" key="11">
    <source>
        <dbReference type="EMBL" id="GHF23782.1"/>
    </source>
</evidence>
<dbReference type="GO" id="GO:0046872">
    <property type="term" value="F:metal ion binding"/>
    <property type="evidence" value="ECO:0007669"/>
    <property type="project" value="UniProtKB-KW"/>
</dbReference>
<evidence type="ECO:0000256" key="8">
    <source>
        <dbReference type="RuleBase" id="RU003953"/>
    </source>
</evidence>
<dbReference type="Proteomes" id="UP000630923">
    <property type="component" value="Unassembled WGS sequence"/>
</dbReference>
<protein>
    <submittedName>
        <fullName evidence="11">Cytidine(C)-cytidine(C)-adenosine (A)]-adding enzyme</fullName>
    </submittedName>
</protein>
<name>A0A919AU20_9PROT</name>
<sequence>MGNTLFPDWLSWDAVQKVVAALGPDSVRFVGGAVRDSLLGLPVSDLDAATVHLPEEATARLKAAGLSVVPTGLQHGTVTAIYDHIPIEVTTLRIDVKSHGRHADVAFTEDWKADAARRDLTMNALYLSATGDLYDPFGGVEDALAGRVRFIGDAASRIREDALRIIRYFRFYARYGSAPLDTVELDACRDLAPLLDGLSGERIWTELKKMSVAPNAFPALSAMADTGILGQLGLNSDMPRLYPHISGLDDPFDIRALTMFFLMIHGAGSGQSAKARMNMSRAESATLKSLSILSGLWDAPDITQVRNYVYRFGAGPCYEMAQIQKMSDLAEEITRIKLPDFPVQGRDLLARGVAPGPQMGQFLKELEKKWIASDFSLDRDALLASL</sequence>
<dbReference type="GO" id="GO:0008033">
    <property type="term" value="P:tRNA processing"/>
    <property type="evidence" value="ECO:0007669"/>
    <property type="project" value="UniProtKB-KW"/>
</dbReference>
<dbReference type="CDD" id="cd05398">
    <property type="entry name" value="NT_ClassII-CCAase"/>
    <property type="match status" value="1"/>
</dbReference>
<dbReference type="SUPFAM" id="SSF81301">
    <property type="entry name" value="Nucleotidyltransferase"/>
    <property type="match status" value="1"/>
</dbReference>
<dbReference type="AlphaFoldDB" id="A0A919AU20"/>
<evidence type="ECO:0000256" key="7">
    <source>
        <dbReference type="ARBA" id="ARBA00022842"/>
    </source>
</evidence>
<evidence type="ECO:0000256" key="6">
    <source>
        <dbReference type="ARBA" id="ARBA00022741"/>
    </source>
</evidence>
<dbReference type="GO" id="GO:0000166">
    <property type="term" value="F:nucleotide binding"/>
    <property type="evidence" value="ECO:0007669"/>
    <property type="project" value="UniProtKB-KW"/>
</dbReference>
<organism evidence="11 12">
    <name type="scientific">Kordiimonas sediminis</name>
    <dbReference type="NCBI Taxonomy" id="1735581"/>
    <lineage>
        <taxon>Bacteria</taxon>
        <taxon>Pseudomonadati</taxon>
        <taxon>Pseudomonadota</taxon>
        <taxon>Alphaproteobacteria</taxon>
        <taxon>Kordiimonadales</taxon>
        <taxon>Kordiimonadaceae</taxon>
        <taxon>Kordiimonas</taxon>
    </lineage>
</organism>
<evidence type="ECO:0000256" key="2">
    <source>
        <dbReference type="ARBA" id="ARBA00022679"/>
    </source>
</evidence>
<dbReference type="SUPFAM" id="SSF81891">
    <property type="entry name" value="Poly A polymerase C-terminal region-like"/>
    <property type="match status" value="1"/>
</dbReference>
<accession>A0A919AU20</accession>
<dbReference type="InterPro" id="IPR002646">
    <property type="entry name" value="PolA_pol_head_dom"/>
</dbReference>
<reference evidence="11" key="2">
    <citation type="submission" date="2020-09" db="EMBL/GenBank/DDBJ databases">
        <authorList>
            <person name="Sun Q."/>
            <person name="Kim S."/>
        </authorList>
    </citation>
    <scope>NUCLEOTIDE SEQUENCE</scope>
    <source>
        <strain evidence="11">KCTC 42590</strain>
    </source>
</reference>
<keyword evidence="12" id="KW-1185">Reference proteome</keyword>
<evidence type="ECO:0000256" key="3">
    <source>
        <dbReference type="ARBA" id="ARBA00022694"/>
    </source>
</evidence>
<dbReference type="InterPro" id="IPR050264">
    <property type="entry name" value="Bact_CCA-adding_enz_type3_sf"/>
</dbReference>
<comment type="caution">
    <text evidence="11">The sequence shown here is derived from an EMBL/GenBank/DDBJ whole genome shotgun (WGS) entry which is preliminary data.</text>
</comment>
<gene>
    <name evidence="11" type="ORF">GCM10017044_17940</name>
</gene>
<dbReference type="RefSeq" id="WP_191252134.1">
    <property type="nucleotide sequence ID" value="NZ_BNCI01000002.1"/>
</dbReference>
<reference evidence="11" key="1">
    <citation type="journal article" date="2014" name="Int. J. Syst. Evol. Microbiol.">
        <title>Complete genome sequence of Corynebacterium casei LMG S-19264T (=DSM 44701T), isolated from a smear-ripened cheese.</title>
        <authorList>
            <consortium name="US DOE Joint Genome Institute (JGI-PGF)"/>
            <person name="Walter F."/>
            <person name="Albersmeier A."/>
            <person name="Kalinowski J."/>
            <person name="Ruckert C."/>
        </authorList>
    </citation>
    <scope>NUCLEOTIDE SEQUENCE</scope>
    <source>
        <strain evidence="11">KCTC 42590</strain>
    </source>
</reference>
<keyword evidence="2 8" id="KW-0808">Transferase</keyword>
<dbReference type="Pfam" id="PF01743">
    <property type="entry name" value="PolyA_pol"/>
    <property type="match status" value="1"/>
</dbReference>
<dbReference type="InterPro" id="IPR043519">
    <property type="entry name" value="NT_sf"/>
</dbReference>
<evidence type="ECO:0000259" key="10">
    <source>
        <dbReference type="Pfam" id="PF12627"/>
    </source>
</evidence>
<dbReference type="GO" id="GO:0000049">
    <property type="term" value="F:tRNA binding"/>
    <property type="evidence" value="ECO:0007669"/>
    <property type="project" value="TreeGrafter"/>
</dbReference>
<keyword evidence="4" id="KW-0548">Nucleotidyltransferase</keyword>
<evidence type="ECO:0000259" key="9">
    <source>
        <dbReference type="Pfam" id="PF01743"/>
    </source>
</evidence>
<keyword evidence="8" id="KW-0694">RNA-binding</keyword>
<dbReference type="Gene3D" id="1.10.3090.10">
    <property type="entry name" value="cca-adding enzyme, domain 2"/>
    <property type="match status" value="1"/>
</dbReference>
<evidence type="ECO:0000256" key="1">
    <source>
        <dbReference type="ARBA" id="ARBA00001946"/>
    </source>
</evidence>
<dbReference type="InterPro" id="IPR032828">
    <property type="entry name" value="PolyA_RNA-bd"/>
</dbReference>
<keyword evidence="3" id="KW-0819">tRNA processing</keyword>
<proteinExistence type="inferred from homology"/>
<feature type="domain" description="Poly A polymerase head" evidence="9">
    <location>
        <begin position="28"/>
        <end position="148"/>
    </location>
</feature>
<dbReference type="Pfam" id="PF12627">
    <property type="entry name" value="PolyA_pol_RNAbd"/>
    <property type="match status" value="1"/>
</dbReference>
<dbReference type="PANTHER" id="PTHR46173">
    <property type="entry name" value="CCA TRNA NUCLEOTIDYLTRANSFERASE 1, MITOCHONDRIAL"/>
    <property type="match status" value="1"/>
</dbReference>
<evidence type="ECO:0000256" key="5">
    <source>
        <dbReference type="ARBA" id="ARBA00022723"/>
    </source>
</evidence>
<keyword evidence="6" id="KW-0547">Nucleotide-binding</keyword>
<keyword evidence="5" id="KW-0479">Metal-binding</keyword>
<dbReference type="EMBL" id="BNCI01000002">
    <property type="protein sequence ID" value="GHF23782.1"/>
    <property type="molecule type" value="Genomic_DNA"/>
</dbReference>
<feature type="domain" description="tRNA nucleotidyltransferase/poly(A) polymerase RNA and SrmB- binding" evidence="10">
    <location>
        <begin position="186"/>
        <end position="232"/>
    </location>
</feature>
<dbReference type="Gene3D" id="3.30.460.10">
    <property type="entry name" value="Beta Polymerase, domain 2"/>
    <property type="match status" value="1"/>
</dbReference>
<dbReference type="PANTHER" id="PTHR46173:SF1">
    <property type="entry name" value="CCA TRNA NUCLEOTIDYLTRANSFERASE 1, MITOCHONDRIAL"/>
    <property type="match status" value="1"/>
</dbReference>